<dbReference type="PRINTS" id="PR00344">
    <property type="entry name" value="BCTRLSENSOR"/>
</dbReference>
<dbReference type="GO" id="GO:0005524">
    <property type="term" value="F:ATP binding"/>
    <property type="evidence" value="ECO:0007669"/>
    <property type="project" value="UniProtKB-UniRule"/>
</dbReference>
<accession>A0AAE2ZQU9</accession>
<dbReference type="SMART" id="SM00387">
    <property type="entry name" value="HATPase_c"/>
    <property type="match status" value="1"/>
</dbReference>
<evidence type="ECO:0000256" key="16">
    <source>
        <dbReference type="SAM" id="Coils"/>
    </source>
</evidence>
<keyword evidence="9 15" id="KW-0418">Kinase</keyword>
<evidence type="ECO:0000256" key="11">
    <source>
        <dbReference type="ARBA" id="ARBA00022989"/>
    </source>
</evidence>
<dbReference type="EMBL" id="JAICBX010000003">
    <property type="protein sequence ID" value="MBW8639256.1"/>
    <property type="molecule type" value="Genomic_DNA"/>
</dbReference>
<evidence type="ECO:0000256" key="2">
    <source>
        <dbReference type="ARBA" id="ARBA00004429"/>
    </source>
</evidence>
<evidence type="ECO:0000256" key="6">
    <source>
        <dbReference type="ARBA" id="ARBA00022679"/>
    </source>
</evidence>
<dbReference type="RefSeq" id="WP_220229954.1">
    <property type="nucleotide sequence ID" value="NZ_JAICBX010000003.1"/>
</dbReference>
<dbReference type="PANTHER" id="PTHR43065">
    <property type="entry name" value="SENSOR HISTIDINE KINASE"/>
    <property type="match status" value="1"/>
</dbReference>
<evidence type="ECO:0000313" key="19">
    <source>
        <dbReference type="Proteomes" id="UP001196509"/>
    </source>
</evidence>
<keyword evidence="5" id="KW-0597">Phosphoprotein</keyword>
<keyword evidence="12 15" id="KW-0902">Two-component regulatory system</keyword>
<keyword evidence="8 15" id="KW-0547">Nucleotide-binding</keyword>
<dbReference type="GO" id="GO:0000155">
    <property type="term" value="F:phosphorelay sensor kinase activity"/>
    <property type="evidence" value="ECO:0007669"/>
    <property type="project" value="UniProtKB-UniRule"/>
</dbReference>
<keyword evidence="16" id="KW-0175">Coiled coil</keyword>
<sequence length="583" mass="63318">MVSGYTIRRSFRQLQLAVLLLTFVVGAAAAYGGGLFLRMQAERQLQVRAAETLAVQTEALTGILDKYRLLPPLLAHEDSVIALFEGSGDAAEAKRKAIEVSGMSGAEDVAFLRPDGSVLASADYDFPISHEQQRALLDASAQGRLGRQALITGDGRRVYAFAFGVRRGSRLIGHVAVYVNFDAVEATWSLSPDPVYVIDRTGTVFLSNRPEWRLQPFSSLASVNGEALRYRVGDSVLPGSDLSRDLTLLDWQLHVLTDRRPLFSASLVGGVIAGLVVLLIGAGLFALVQWREAQILRMRRDRSAALRLERLVRERTRALRETNLSLSQEIDERRQAEERLRKAQAELVQAGKLAALGQMSAALSHEFNQPLAAIRTYSDNSVRLLEKDRIDSVRDNLGRITGLVDRMAGLSRSLLSFSRKPGTSVKPVTLAPIVDEALMLTKPRANKAGIVIEWNPPDDLPQVLGGRIRLSQVFVNLINNAVDAIGDRGHGRIVVSLSCDDEGNVAACVDDDGPGVSDENADSVFEPFFTTKSVGSGIGIGLSIASGIVRDFGGRISLEKSALGGARFVVWLQSVDSQREAAE</sequence>
<dbReference type="InterPro" id="IPR003594">
    <property type="entry name" value="HATPase_dom"/>
</dbReference>
<organism evidence="18 19">
    <name type="scientific">Flavimaribacter sediminis</name>
    <dbReference type="NCBI Taxonomy" id="2865987"/>
    <lineage>
        <taxon>Bacteria</taxon>
        <taxon>Pseudomonadati</taxon>
        <taxon>Pseudomonadota</taxon>
        <taxon>Alphaproteobacteria</taxon>
        <taxon>Hyphomicrobiales</taxon>
        <taxon>Rhizobiaceae</taxon>
        <taxon>Flavimaribacter</taxon>
    </lineage>
</organism>
<dbReference type="GO" id="GO:0005886">
    <property type="term" value="C:plasma membrane"/>
    <property type="evidence" value="ECO:0007669"/>
    <property type="project" value="UniProtKB-SubCell"/>
</dbReference>
<keyword evidence="3 15" id="KW-1003">Cell membrane</keyword>
<keyword evidence="6 15" id="KW-0808">Transferase</keyword>
<evidence type="ECO:0000256" key="15">
    <source>
        <dbReference type="PIRNR" id="PIRNR036431"/>
    </source>
</evidence>
<evidence type="ECO:0000256" key="8">
    <source>
        <dbReference type="ARBA" id="ARBA00022741"/>
    </source>
</evidence>
<comment type="caution">
    <text evidence="15">Lacks conserved residue(s) required for the propagation of feature annotation.</text>
</comment>
<keyword evidence="4 15" id="KW-0997">Cell inner membrane</keyword>
<dbReference type="Pfam" id="PF00512">
    <property type="entry name" value="HisKA"/>
    <property type="match status" value="1"/>
</dbReference>
<name>A0AAE2ZQU9_9HYPH</name>
<dbReference type="Proteomes" id="UP001196509">
    <property type="component" value="Unassembled WGS sequence"/>
</dbReference>
<dbReference type="Gene3D" id="1.10.287.130">
    <property type="match status" value="1"/>
</dbReference>
<dbReference type="CDD" id="cd00082">
    <property type="entry name" value="HisKA"/>
    <property type="match status" value="1"/>
</dbReference>
<feature type="coiled-coil region" evidence="16">
    <location>
        <begin position="319"/>
        <end position="353"/>
    </location>
</feature>
<evidence type="ECO:0000259" key="17">
    <source>
        <dbReference type="PROSITE" id="PS50109"/>
    </source>
</evidence>
<keyword evidence="7 15" id="KW-0812">Transmembrane</keyword>
<evidence type="ECO:0000256" key="14">
    <source>
        <dbReference type="ARBA" id="ARBA00059004"/>
    </source>
</evidence>
<dbReference type="PIRSF" id="PIRSF036431">
    <property type="entry name" value="STHK_DctB"/>
    <property type="match status" value="1"/>
</dbReference>
<evidence type="ECO:0000256" key="5">
    <source>
        <dbReference type="ARBA" id="ARBA00022553"/>
    </source>
</evidence>
<dbReference type="EC" id="2.7.13.3" evidence="15"/>
<evidence type="ECO:0000256" key="4">
    <source>
        <dbReference type="ARBA" id="ARBA00022519"/>
    </source>
</evidence>
<evidence type="ECO:0000313" key="18">
    <source>
        <dbReference type="EMBL" id="MBW8639256.1"/>
    </source>
</evidence>
<keyword evidence="13 15" id="KW-0472">Membrane</keyword>
<dbReference type="Pfam" id="PF02518">
    <property type="entry name" value="HATPase_c"/>
    <property type="match status" value="1"/>
</dbReference>
<dbReference type="SMART" id="SM00388">
    <property type="entry name" value="HisKA"/>
    <property type="match status" value="1"/>
</dbReference>
<dbReference type="Gene3D" id="3.30.450.20">
    <property type="entry name" value="PAS domain"/>
    <property type="match status" value="2"/>
</dbReference>
<dbReference type="FunFam" id="1.10.287.130:FF:000049">
    <property type="entry name" value="C4-dicarboxylate transport sensor protein DctB"/>
    <property type="match status" value="1"/>
</dbReference>
<keyword evidence="11 15" id="KW-1133">Transmembrane helix</keyword>
<feature type="transmembrane region" description="Helical" evidence="15">
    <location>
        <begin position="262"/>
        <end position="290"/>
    </location>
</feature>
<dbReference type="AlphaFoldDB" id="A0AAE2ZQU9"/>
<dbReference type="SUPFAM" id="SSF47384">
    <property type="entry name" value="Homodimeric domain of signal transducing histidine kinase"/>
    <property type="match status" value="1"/>
</dbReference>
<dbReference type="InterPro" id="IPR036890">
    <property type="entry name" value="HATPase_C_sf"/>
</dbReference>
<dbReference type="PROSITE" id="PS50109">
    <property type="entry name" value="HIS_KIN"/>
    <property type="match status" value="1"/>
</dbReference>
<keyword evidence="19" id="KW-1185">Reference proteome</keyword>
<proteinExistence type="predicted"/>
<comment type="caution">
    <text evidence="18">The sequence shown here is derived from an EMBL/GenBank/DDBJ whole genome shotgun (WGS) entry which is preliminary data.</text>
</comment>
<comment type="subcellular location">
    <subcellularLocation>
        <location evidence="2">Cell inner membrane</location>
        <topology evidence="2">Multi-pass membrane protein</topology>
    </subcellularLocation>
</comment>
<keyword evidence="10 15" id="KW-0067">ATP-binding</keyword>
<evidence type="ECO:0000256" key="9">
    <source>
        <dbReference type="ARBA" id="ARBA00022777"/>
    </source>
</evidence>
<dbReference type="InterPro" id="IPR003661">
    <property type="entry name" value="HisK_dim/P_dom"/>
</dbReference>
<evidence type="ECO:0000256" key="7">
    <source>
        <dbReference type="ARBA" id="ARBA00022692"/>
    </source>
</evidence>
<dbReference type="InterPro" id="IPR017055">
    <property type="entry name" value="Sig_transdc_His_kinase_DctB"/>
</dbReference>
<dbReference type="InterPro" id="IPR004358">
    <property type="entry name" value="Sig_transdc_His_kin-like_C"/>
</dbReference>
<reference evidence="18" key="1">
    <citation type="submission" date="2021-08" db="EMBL/GenBank/DDBJ databases">
        <title>Hoeflea bacterium WL0058 sp. nov., isolated from the sediment.</title>
        <authorList>
            <person name="Wang L."/>
            <person name="Zhang D."/>
        </authorList>
    </citation>
    <scope>NUCLEOTIDE SEQUENCE</scope>
    <source>
        <strain evidence="18">WL0058</strain>
    </source>
</reference>
<evidence type="ECO:0000256" key="1">
    <source>
        <dbReference type="ARBA" id="ARBA00000085"/>
    </source>
</evidence>
<comment type="catalytic activity">
    <reaction evidence="1 15">
        <text>ATP + protein L-histidine = ADP + protein N-phospho-L-histidine.</text>
        <dbReference type="EC" id="2.7.13.3"/>
    </reaction>
</comment>
<dbReference type="InterPro" id="IPR005467">
    <property type="entry name" value="His_kinase_dom"/>
</dbReference>
<dbReference type="SUPFAM" id="SSF55874">
    <property type="entry name" value="ATPase domain of HSP90 chaperone/DNA topoisomerase II/histidine kinase"/>
    <property type="match status" value="1"/>
</dbReference>
<dbReference type="Gene3D" id="3.30.565.10">
    <property type="entry name" value="Histidine kinase-like ATPase, C-terminal domain"/>
    <property type="match status" value="1"/>
</dbReference>
<evidence type="ECO:0000256" key="3">
    <source>
        <dbReference type="ARBA" id="ARBA00022475"/>
    </source>
</evidence>
<evidence type="ECO:0000256" key="10">
    <source>
        <dbReference type="ARBA" id="ARBA00022840"/>
    </source>
</evidence>
<comment type="function">
    <text evidence="14 15">Member of the two-component regulatory system DctB/DctD involved in the transport of C4-dicarboxylates. DctB functions as a membrane-associated protein kinase that phosphorylates DctD in response to environmental signals.</text>
</comment>
<gene>
    <name evidence="18" type="ORF">K1W69_18820</name>
</gene>
<evidence type="ECO:0000256" key="13">
    <source>
        <dbReference type="ARBA" id="ARBA00023136"/>
    </source>
</evidence>
<feature type="domain" description="Histidine kinase" evidence="17">
    <location>
        <begin position="362"/>
        <end position="576"/>
    </location>
</feature>
<protein>
    <recommendedName>
        <fullName evidence="15">C4-dicarboxylate transport sensor protein</fullName>
        <ecNumber evidence="15">2.7.13.3</ecNumber>
    </recommendedName>
</protein>
<dbReference type="InterPro" id="IPR036097">
    <property type="entry name" value="HisK_dim/P_sf"/>
</dbReference>
<dbReference type="PANTHER" id="PTHR43065:SF46">
    <property type="entry name" value="C4-DICARBOXYLATE TRANSPORT SENSOR PROTEIN DCTB"/>
    <property type="match status" value="1"/>
</dbReference>
<evidence type="ECO:0000256" key="12">
    <source>
        <dbReference type="ARBA" id="ARBA00023012"/>
    </source>
</evidence>